<dbReference type="Pfam" id="PF03755">
    <property type="entry name" value="YicC-like_N"/>
    <property type="match status" value="1"/>
</dbReference>
<dbReference type="EMBL" id="JFAX01000002">
    <property type="protein sequence ID" value="EXI69290.1"/>
    <property type="molecule type" value="Genomic_DNA"/>
</dbReference>
<evidence type="ECO:0000256" key="1">
    <source>
        <dbReference type="ARBA" id="ARBA00001968"/>
    </source>
</evidence>
<feature type="domain" description="Endoribonuclease YicC-like C-terminal" evidence="7">
    <location>
        <begin position="174"/>
        <end position="288"/>
    </location>
</feature>
<evidence type="ECO:0000256" key="4">
    <source>
        <dbReference type="ARBA" id="ARBA00022801"/>
    </source>
</evidence>
<dbReference type="GO" id="GO:0004521">
    <property type="term" value="F:RNA endonuclease activity"/>
    <property type="evidence" value="ECO:0007669"/>
    <property type="project" value="InterPro"/>
</dbReference>
<dbReference type="Proteomes" id="UP000020218">
    <property type="component" value="Unassembled WGS sequence"/>
</dbReference>
<keyword evidence="2" id="KW-0540">Nuclease</keyword>
<accession>A0A011NXC4</accession>
<dbReference type="GO" id="GO:0016787">
    <property type="term" value="F:hydrolase activity"/>
    <property type="evidence" value="ECO:0007669"/>
    <property type="project" value="UniProtKB-KW"/>
</dbReference>
<reference evidence="8" key="1">
    <citation type="submission" date="2014-02" db="EMBL/GenBank/DDBJ databases">
        <title>Expanding our view of genomic diversity in Candidatus Accumulibacter clades.</title>
        <authorList>
            <person name="Skennerton C.T."/>
            <person name="Barr J.J."/>
            <person name="Slater F.R."/>
            <person name="Bond P.L."/>
            <person name="Tyson G.W."/>
        </authorList>
    </citation>
    <scope>NUCLEOTIDE SEQUENCE [LARGE SCALE GENOMIC DNA]</scope>
</reference>
<dbReference type="AlphaFoldDB" id="A0A011NXC4"/>
<keyword evidence="9" id="KW-1185">Reference proteome</keyword>
<evidence type="ECO:0000256" key="5">
    <source>
        <dbReference type="ARBA" id="ARBA00035648"/>
    </source>
</evidence>
<protein>
    <recommendedName>
        <fullName evidence="10">YicC family protein</fullName>
    </recommendedName>
</protein>
<dbReference type="PATRIC" id="fig|1454001.3.peg.462"/>
<comment type="cofactor">
    <cofactor evidence="1">
        <name>a divalent metal cation</name>
        <dbReference type="ChEBI" id="CHEBI:60240"/>
    </cofactor>
</comment>
<gene>
    <name evidence="8" type="ORF">AW08_00498</name>
</gene>
<evidence type="ECO:0000256" key="2">
    <source>
        <dbReference type="ARBA" id="ARBA00022722"/>
    </source>
</evidence>
<dbReference type="STRING" id="1454001.AW08_00498"/>
<evidence type="ECO:0000313" key="8">
    <source>
        <dbReference type="EMBL" id="EXI69290.1"/>
    </source>
</evidence>
<dbReference type="PANTHER" id="PTHR30636">
    <property type="entry name" value="UPF0701 PROTEIN YICC"/>
    <property type="match status" value="1"/>
</dbReference>
<dbReference type="NCBIfam" id="TIGR00255">
    <property type="entry name" value="YicC/YloC family endoribonuclease"/>
    <property type="match status" value="1"/>
</dbReference>
<evidence type="ECO:0000259" key="7">
    <source>
        <dbReference type="Pfam" id="PF08340"/>
    </source>
</evidence>
<keyword evidence="4" id="KW-0378">Hydrolase</keyword>
<organism evidence="8 9">
    <name type="scientific">Candidatus Accumulibacter adjunctus</name>
    <dbReference type="NCBI Taxonomy" id="1454001"/>
    <lineage>
        <taxon>Bacteria</taxon>
        <taxon>Pseudomonadati</taxon>
        <taxon>Pseudomonadota</taxon>
        <taxon>Betaproteobacteria</taxon>
        <taxon>Candidatus Accumulibacter</taxon>
    </lineage>
</organism>
<dbReference type="InterPro" id="IPR013551">
    <property type="entry name" value="YicC-like_C"/>
</dbReference>
<dbReference type="PANTHER" id="PTHR30636:SF3">
    <property type="entry name" value="UPF0701 PROTEIN YICC"/>
    <property type="match status" value="1"/>
</dbReference>
<comment type="similarity">
    <text evidence="5">Belongs to the YicC/YloC family.</text>
</comment>
<evidence type="ECO:0008006" key="10">
    <source>
        <dbReference type="Google" id="ProtNLM"/>
    </source>
</evidence>
<dbReference type="Pfam" id="PF08340">
    <property type="entry name" value="YicC-like_C"/>
    <property type="match status" value="1"/>
</dbReference>
<proteinExistence type="inferred from homology"/>
<name>A0A011NXC4_9PROT</name>
<dbReference type="InterPro" id="IPR013527">
    <property type="entry name" value="YicC-like_N"/>
</dbReference>
<evidence type="ECO:0000313" key="9">
    <source>
        <dbReference type="Proteomes" id="UP000020218"/>
    </source>
</evidence>
<comment type="caution">
    <text evidence="8">The sequence shown here is derived from an EMBL/GenBank/DDBJ whole genome shotgun (WGS) entry which is preliminary data.</text>
</comment>
<sequence>MIYSMTGYAARTRSVRGGTLHFELKSVNSRYLDVIFRVSDELRAAEAALRELFASRISRGKLECRVSFVSAAGGGPQVGLNNEVLERLRYLDEEVRRILPSAVPLSVNDILRWPGIFGEEMVDAATLVPACLALAADALDDFAASRAREGEKLAAVIRERLTRMRLLVREVAPRIPAAQAAFNDKLRQRLLDAVQVVDDERIRQEVAVFAARIDVAEELARLATHLDEVERVLAAGGATGKRLDFLMQELNREANTLGSKSLVAEVSQTAIEFKLLIEQMREQVQNLE</sequence>
<evidence type="ECO:0000259" key="6">
    <source>
        <dbReference type="Pfam" id="PF03755"/>
    </source>
</evidence>
<dbReference type="InterPro" id="IPR005229">
    <property type="entry name" value="YicC/YloC-like"/>
</dbReference>
<evidence type="ECO:0000256" key="3">
    <source>
        <dbReference type="ARBA" id="ARBA00022759"/>
    </source>
</evidence>
<feature type="domain" description="Endoribonuclease YicC-like N-terminal" evidence="6">
    <location>
        <begin position="2"/>
        <end position="154"/>
    </location>
</feature>
<keyword evidence="3" id="KW-0255">Endonuclease</keyword>